<evidence type="ECO:0000313" key="4">
    <source>
        <dbReference type="Proteomes" id="UP000606490"/>
    </source>
</evidence>
<evidence type="ECO:0000259" key="2">
    <source>
        <dbReference type="Pfam" id="PF00501"/>
    </source>
</evidence>
<evidence type="ECO:0000313" key="3">
    <source>
        <dbReference type="EMBL" id="MBL6457818.1"/>
    </source>
</evidence>
<comment type="similarity">
    <text evidence="1">Belongs to the ATP-dependent AMP-binding enzyme family.</text>
</comment>
<dbReference type="InterPro" id="IPR042099">
    <property type="entry name" value="ANL_N_sf"/>
</dbReference>
<dbReference type="Gene3D" id="3.30.300.30">
    <property type="match status" value="1"/>
</dbReference>
<dbReference type="Gene3D" id="3.40.50.12780">
    <property type="entry name" value="N-terminal domain of ligase-like"/>
    <property type="match status" value="1"/>
</dbReference>
<dbReference type="InterPro" id="IPR045851">
    <property type="entry name" value="AMP-bd_C_sf"/>
</dbReference>
<name>A0ABS1V820_9PROT</name>
<dbReference type="Pfam" id="PF00501">
    <property type="entry name" value="AMP-binding"/>
    <property type="match status" value="1"/>
</dbReference>
<dbReference type="SUPFAM" id="SSF56801">
    <property type="entry name" value="Acetyl-CoA synthetase-like"/>
    <property type="match status" value="1"/>
</dbReference>
<accession>A0ABS1V820</accession>
<organism evidence="3 4">
    <name type="scientific">Belnapia mucosa</name>
    <dbReference type="NCBI Taxonomy" id="2804532"/>
    <lineage>
        <taxon>Bacteria</taxon>
        <taxon>Pseudomonadati</taxon>
        <taxon>Pseudomonadota</taxon>
        <taxon>Alphaproteobacteria</taxon>
        <taxon>Acetobacterales</taxon>
        <taxon>Roseomonadaceae</taxon>
        <taxon>Belnapia</taxon>
    </lineage>
</organism>
<comment type="caution">
    <text evidence="3">The sequence shown here is derived from an EMBL/GenBank/DDBJ whole genome shotgun (WGS) entry which is preliminary data.</text>
</comment>
<dbReference type="PANTHER" id="PTHR22754:SF32">
    <property type="entry name" value="DISCO-INTERACTING PROTEIN 2"/>
    <property type="match status" value="1"/>
</dbReference>
<keyword evidence="4" id="KW-1185">Reference proteome</keyword>
<dbReference type="RefSeq" id="WP_202827557.1">
    <property type="nucleotide sequence ID" value="NZ_JAEUXJ010000010.1"/>
</dbReference>
<reference evidence="3 4" key="1">
    <citation type="submission" date="2021-01" db="EMBL/GenBank/DDBJ databases">
        <title>Belnapia mucosa sp. nov. and Belnapia arida sp. nov., isolated from the Tabernas Desert (Almeria, Spain).</title>
        <authorList>
            <person name="Molina-Menor E."/>
            <person name="Vidal-Verdu A."/>
            <person name="Calonge A."/>
            <person name="Satari L."/>
            <person name="Pereto Magraner J."/>
            <person name="Porcar Miralles M."/>
        </authorList>
    </citation>
    <scope>NUCLEOTIDE SEQUENCE [LARGE SCALE GENOMIC DNA]</scope>
    <source>
        <strain evidence="3 4">T6</strain>
    </source>
</reference>
<sequence>MSGGNPFLDPLLRRRREEPDAPFALLHGPAGWEEYPFAALFDRALQFAALYRARGVKPGGLVFLMLRHGQDLCAGFLGGMLAGAMPSFLPPPTPKQDPALYWRQHRTLLAQTAPAAILAEEALHAPIAAMLGEATPPLLRCAEADALPAVLPASLPDADAIALLQHSSGTTGLKKGVALSYRAIALQLDAYAERLGLRAPPAIASWLPLYHDMGLITGLLLPLWLGGRIAAMDPFAWVGRPALLFEGVTRIGASHVWLPNFAFHLLARTVRRVEGLDLSSVEAWTNCSEPCRPDAFAAFLARFAHAGVREESLRTCYAMAETVFAVAQAAPGAPVRRLTLPDGRTLLSNGPPLAGCEVEARGEAGPLPPGEIGELCIRAPFLFTGYNRNPEATAAALAEGWYRTGDLGLVEDGEVFVTGRIKDLIIVAGKNIHAHDVEAALQDLPGLKPGRAVAFGQDDPDLGTERLVVVAEREEGADAASLVAAINGAVLDALGIACGAVQVVEPGWLVKTTSGKISRESNAARYAALRAKGDPHGRQS</sequence>
<dbReference type="InterPro" id="IPR000873">
    <property type="entry name" value="AMP-dep_synth/lig_dom"/>
</dbReference>
<dbReference type="PANTHER" id="PTHR22754">
    <property type="entry name" value="DISCO-INTERACTING PROTEIN 2 DIP2 -RELATED"/>
    <property type="match status" value="1"/>
</dbReference>
<feature type="domain" description="AMP-dependent synthetase/ligase" evidence="2">
    <location>
        <begin position="16"/>
        <end position="386"/>
    </location>
</feature>
<evidence type="ECO:0000256" key="1">
    <source>
        <dbReference type="ARBA" id="ARBA00006432"/>
    </source>
</evidence>
<dbReference type="EMBL" id="JAEUXJ010000010">
    <property type="protein sequence ID" value="MBL6457818.1"/>
    <property type="molecule type" value="Genomic_DNA"/>
</dbReference>
<gene>
    <name evidence="3" type="ORF">JMJ55_20985</name>
</gene>
<proteinExistence type="inferred from homology"/>
<dbReference type="Proteomes" id="UP000606490">
    <property type="component" value="Unassembled WGS sequence"/>
</dbReference>
<protein>
    <submittedName>
        <fullName evidence="3">AMP-binding protein</fullName>
    </submittedName>
</protein>